<sequence length="839" mass="95026">MGGGGETDELRRKDEEILKLRKLAAIFKSECKKLKEENDALKRGGGAEGTTAPKGAEGTNPPAAGEQLKNEYAKRLAVEKSYKKLKNFTLMLEEKMTQMKSESKKRHTEMEEKLKGCQNELSLSHSEREQLRKTIQEKETTVERLRSKMEQFTSYLKEQKGMTDMAESSLNQAVEYKMQIKKLKEHLEGVKKTEEITAKERQQYRSMIMLCSQYKQKCKQLPLLESKIEILESKIKELEVFKIRDNERAESISQLRKSLINEQVEKEKMNEQLNEWLNFAKLYIDMNAIDVESLKRSMQQMQEKYSRVNSTKTDLELRYREVAAEMEMLRQTLEDKRLEVKIVANRNRQLERMCEFAKREAAKGEAAKGEAAKGEAAKGEAAKGEAAKGEAAKGEAAKGEAAKREAAKRGEVGKEDSREDSATVEDPQRENPLAECKAKCDFLLADNEQKEKLIEQLGERVRKYQSEFEQVCLKLRSVETASDELQLYQKEILILKEEIQNYKNRVVSLEGDLMRLKSERSDDKQTYEAVIHDLREAVRKAQFDSKMSASAGSSSNQGGAPPEVKKQQKEEDTDVCSTLNALYSHLENLSSVDEVELVTLRNENLYLKSKLEVVKIFYANQIKSYREAFLYILGWDIQIEQSDQDIFFILTSLFSTHDGKFVFIKSNGAKEKRSLGLQEKDERPSKRGKRQGGEADSQGGVTPQEGVAPVEGPSQESGNQAAPNEADSNKAASNEEATPPREGLTSDPASPTPLDVSQASFENTNVARSSIVKGCKYSLLLHGHYGLKWSDNEEWKNHISNVSTYPVLLSLSCIEEFNSIKAQYGASMGRNSRGMLFKL</sequence>
<feature type="coiled-coil region" evidence="1">
    <location>
        <begin position="100"/>
        <end position="193"/>
    </location>
</feature>
<dbReference type="EMBL" id="CAJZCX010000014">
    <property type="protein sequence ID" value="CAG9483322.1"/>
    <property type="molecule type" value="Genomic_DNA"/>
</dbReference>
<feature type="region of interest" description="Disordered" evidence="2">
    <location>
        <begin position="37"/>
        <end position="67"/>
    </location>
</feature>
<organism evidence="3 4">
    <name type="scientific">Plasmodium vivax</name>
    <name type="common">malaria parasite P. vivax</name>
    <dbReference type="NCBI Taxonomy" id="5855"/>
    <lineage>
        <taxon>Eukaryota</taxon>
        <taxon>Sar</taxon>
        <taxon>Alveolata</taxon>
        <taxon>Apicomplexa</taxon>
        <taxon>Aconoidasida</taxon>
        <taxon>Haemosporida</taxon>
        <taxon>Plasmodiidae</taxon>
        <taxon>Plasmodium</taxon>
        <taxon>Plasmodium (Plasmodium)</taxon>
    </lineage>
</organism>
<dbReference type="VEuPathDB" id="PlasmoDB:PVPAM_030014800"/>
<evidence type="ECO:0000256" key="1">
    <source>
        <dbReference type="SAM" id="Coils"/>
    </source>
</evidence>
<reference evidence="3" key="1">
    <citation type="submission" date="2021-09" db="EMBL/GenBank/DDBJ databases">
        <authorList>
            <consortium name="Pathogen Informatics"/>
        </authorList>
    </citation>
    <scope>NUCLEOTIDE SEQUENCE</scope>
    <source>
        <strain evidence="3">PvW1</strain>
    </source>
</reference>
<evidence type="ECO:0000313" key="3">
    <source>
        <dbReference type="EMBL" id="CAG9483322.1"/>
    </source>
</evidence>
<evidence type="ECO:0000313" key="4">
    <source>
        <dbReference type="Proteomes" id="UP000779233"/>
    </source>
</evidence>
<proteinExistence type="predicted"/>
<feature type="region of interest" description="Disordered" evidence="2">
    <location>
        <begin position="548"/>
        <end position="571"/>
    </location>
</feature>
<feature type="compositionally biased region" description="Low complexity" evidence="2">
    <location>
        <begin position="548"/>
        <end position="560"/>
    </location>
</feature>
<feature type="region of interest" description="Disordered" evidence="2">
    <location>
        <begin position="361"/>
        <end position="430"/>
    </location>
</feature>
<protein>
    <submittedName>
        <fullName evidence="3">(malaria parasite P. vivax) hypothetical protein</fullName>
    </submittedName>
</protein>
<keyword evidence="1" id="KW-0175">Coiled coil</keyword>
<accession>A0A8S4HIR0</accession>
<feature type="compositionally biased region" description="Basic and acidic residues" evidence="2">
    <location>
        <begin position="361"/>
        <end position="429"/>
    </location>
</feature>
<gene>
    <name evidence="3" type="ORF">PVW1_030017300</name>
</gene>
<dbReference type="AlphaFoldDB" id="A0A8S4HIR0"/>
<name>A0A8S4HIR0_PLAVI</name>
<feature type="compositionally biased region" description="Basic and acidic residues" evidence="2">
    <location>
        <begin position="673"/>
        <end position="685"/>
    </location>
</feature>
<feature type="region of interest" description="Disordered" evidence="2">
    <location>
        <begin position="673"/>
        <end position="756"/>
    </location>
</feature>
<dbReference type="Proteomes" id="UP000779233">
    <property type="component" value="Unassembled WGS sequence"/>
</dbReference>
<comment type="caution">
    <text evidence="3">The sequence shown here is derived from an EMBL/GenBank/DDBJ whole genome shotgun (WGS) entry which is preliminary data.</text>
</comment>
<evidence type="ECO:0000256" key="2">
    <source>
        <dbReference type="SAM" id="MobiDB-lite"/>
    </source>
</evidence>
<feature type="coiled-coil region" evidence="1">
    <location>
        <begin position="440"/>
        <end position="519"/>
    </location>
</feature>